<feature type="transmembrane region" description="Helical" evidence="1">
    <location>
        <begin position="128"/>
        <end position="149"/>
    </location>
</feature>
<feature type="transmembrane region" description="Helical" evidence="1">
    <location>
        <begin position="86"/>
        <end position="116"/>
    </location>
</feature>
<dbReference type="Pfam" id="PF00563">
    <property type="entry name" value="EAL"/>
    <property type="match status" value="1"/>
</dbReference>
<dbReference type="RefSeq" id="WP_187995809.1">
    <property type="nucleotide sequence ID" value="NZ_JACEXG010000001.1"/>
</dbReference>
<dbReference type="InterPro" id="IPR043128">
    <property type="entry name" value="Rev_trsase/Diguanyl_cyclase"/>
</dbReference>
<keyword evidence="1" id="KW-1133">Transmembrane helix</keyword>
<dbReference type="Proteomes" id="UP000705983">
    <property type="component" value="Unassembled WGS sequence"/>
</dbReference>
<dbReference type="PANTHER" id="PTHR33121:SF79">
    <property type="entry name" value="CYCLIC DI-GMP PHOSPHODIESTERASE PDED-RELATED"/>
    <property type="match status" value="1"/>
</dbReference>
<evidence type="ECO:0000313" key="5">
    <source>
        <dbReference type="Proteomes" id="UP000705983"/>
    </source>
</evidence>
<evidence type="ECO:0000313" key="4">
    <source>
        <dbReference type="EMBL" id="MBM9432147.1"/>
    </source>
</evidence>
<dbReference type="InterPro" id="IPR050706">
    <property type="entry name" value="Cyclic-di-GMP_PDE-like"/>
</dbReference>
<feature type="transmembrane region" description="Helical" evidence="1">
    <location>
        <begin position="155"/>
        <end position="174"/>
    </location>
</feature>
<dbReference type="SUPFAM" id="SSF55073">
    <property type="entry name" value="Nucleotide cyclase"/>
    <property type="match status" value="1"/>
</dbReference>
<feature type="domain" description="EAL" evidence="2">
    <location>
        <begin position="522"/>
        <end position="773"/>
    </location>
</feature>
<feature type="transmembrane region" description="Helical" evidence="1">
    <location>
        <begin position="227"/>
        <end position="249"/>
    </location>
</feature>
<name>A0ABS2TBY6_9ACTO</name>
<feature type="domain" description="GGDEF" evidence="3">
    <location>
        <begin position="383"/>
        <end position="519"/>
    </location>
</feature>
<dbReference type="Pfam" id="PF00990">
    <property type="entry name" value="GGDEF"/>
    <property type="match status" value="1"/>
</dbReference>
<dbReference type="SUPFAM" id="SSF141868">
    <property type="entry name" value="EAL domain-like"/>
    <property type="match status" value="1"/>
</dbReference>
<proteinExistence type="predicted"/>
<dbReference type="SMART" id="SM00052">
    <property type="entry name" value="EAL"/>
    <property type="match status" value="1"/>
</dbReference>
<dbReference type="PROSITE" id="PS50887">
    <property type="entry name" value="GGDEF"/>
    <property type="match status" value="1"/>
</dbReference>
<comment type="caution">
    <text evidence="4">The sequence shown here is derived from an EMBL/GenBank/DDBJ whole genome shotgun (WGS) entry which is preliminary data.</text>
</comment>
<dbReference type="InterPro" id="IPR000160">
    <property type="entry name" value="GGDEF_dom"/>
</dbReference>
<dbReference type="InterPro" id="IPR035919">
    <property type="entry name" value="EAL_sf"/>
</dbReference>
<dbReference type="CDD" id="cd01949">
    <property type="entry name" value="GGDEF"/>
    <property type="match status" value="1"/>
</dbReference>
<feature type="transmembrane region" description="Helical" evidence="1">
    <location>
        <begin position="27"/>
        <end position="48"/>
    </location>
</feature>
<organism evidence="4 5">
    <name type="scientific">Flaviflexus equikiangi</name>
    <dbReference type="NCBI Taxonomy" id="2758573"/>
    <lineage>
        <taxon>Bacteria</taxon>
        <taxon>Bacillati</taxon>
        <taxon>Actinomycetota</taxon>
        <taxon>Actinomycetes</taxon>
        <taxon>Actinomycetales</taxon>
        <taxon>Actinomycetaceae</taxon>
        <taxon>Flaviflexus</taxon>
    </lineage>
</organism>
<reference evidence="5" key="1">
    <citation type="submission" date="2021-02" db="EMBL/GenBank/DDBJ databases">
        <title>Leucobacter sp. CX169.</title>
        <authorList>
            <person name="Cheng Y."/>
        </authorList>
    </citation>
    <scope>NUCLEOTIDE SEQUENCE [LARGE SCALE GENOMIC DNA]</scope>
    <source>
        <strain evidence="5">JY899</strain>
    </source>
</reference>
<dbReference type="PANTHER" id="PTHR33121">
    <property type="entry name" value="CYCLIC DI-GMP PHOSPHODIESTERASE PDEF"/>
    <property type="match status" value="1"/>
</dbReference>
<evidence type="ECO:0000256" key="1">
    <source>
        <dbReference type="SAM" id="Phobius"/>
    </source>
</evidence>
<keyword evidence="1" id="KW-0812">Transmembrane</keyword>
<keyword evidence="1" id="KW-0472">Membrane</keyword>
<dbReference type="Gene3D" id="3.20.20.450">
    <property type="entry name" value="EAL domain"/>
    <property type="match status" value="1"/>
</dbReference>
<dbReference type="SMART" id="SM00267">
    <property type="entry name" value="GGDEF"/>
    <property type="match status" value="1"/>
</dbReference>
<dbReference type="EMBL" id="JAFFJS010000001">
    <property type="protein sequence ID" value="MBM9432147.1"/>
    <property type="molecule type" value="Genomic_DNA"/>
</dbReference>
<evidence type="ECO:0000259" key="3">
    <source>
        <dbReference type="PROSITE" id="PS50887"/>
    </source>
</evidence>
<dbReference type="NCBIfam" id="TIGR00254">
    <property type="entry name" value="GGDEF"/>
    <property type="match status" value="1"/>
</dbReference>
<feature type="transmembrane region" description="Helical" evidence="1">
    <location>
        <begin position="55"/>
        <end position="74"/>
    </location>
</feature>
<accession>A0ABS2TBY6</accession>
<dbReference type="InterPro" id="IPR001633">
    <property type="entry name" value="EAL_dom"/>
</dbReference>
<dbReference type="PROSITE" id="PS50883">
    <property type="entry name" value="EAL"/>
    <property type="match status" value="1"/>
</dbReference>
<dbReference type="Gene3D" id="3.30.70.270">
    <property type="match status" value="1"/>
</dbReference>
<evidence type="ECO:0000259" key="2">
    <source>
        <dbReference type="PROSITE" id="PS50883"/>
    </source>
</evidence>
<protein>
    <submittedName>
        <fullName evidence="4">Bifunctional diguanylate cyclase/phosphodiesterase</fullName>
    </submittedName>
</protein>
<dbReference type="CDD" id="cd01948">
    <property type="entry name" value="EAL"/>
    <property type="match status" value="1"/>
</dbReference>
<keyword evidence="5" id="KW-1185">Reference proteome</keyword>
<sequence>MTSSDFFRGGLVHHAPVPRKLSDRATLVWGVLWTVVSLALIGVSSFFARIEWDPLWIVVTFVGIALVGSLTAAVSRLDATLIFGAAPAVIVVIYTSSDFATTLAVGGAANFVSLLARLRHVGDAAEQTAYIMGSAMLSIGVLELLTSAYGWHEIYTVYCLLIYFLARFTMSTIRMSVVTSLRLREILSGIIPVRAGLLILGLISLSFLARSLQDFIATRNPALGLHWAGPIVIFVLGMVCYILASVWTLHSLNRQLQGLHAAAIDLPWSHDKSVPDHAVDFVRAALPHYEIEFRHEAGRNINEISAPMSDGHLIARRGSNQPPLFAADHIILDSIAHMGATMSTVRQDHDDLFEKALTDTMTRLPNYRAFMEVLDRTAQGEQGGFAVAYIDIDGFKYINDHYGHQAGNVILESLGARFTDHIRENEFVARVGGDEFVLVITGVHDEQTAHSRVDEVLMSVVDPVRVDDVEIPIVLSYGLSFSSGATDDIQHVVEEADALMYAGRRARRSGAGGETAHNTTRPRENSAAVARAISASNLVFAYQPIVDTTTGTIVALEALVRPGTDAIASLTAEQIIDEARCEGLLTELSIHLVKTSLADFKRFQSVVPTLTSLHVNIDVEQLVDPDFADALASEWGGSGIELTLELGESSLDRHSREIISCLNWAMGVDGLHVALDDFGRDSCTLQSIVHYPFDVLKIDQSMADCIRQHKARLVVGALVNLVGSMDARMVFEGVETDEVYQILRDLGVRYMQGYRFGKPLLVEESLHRFETHGLAAVV</sequence>
<gene>
    <name evidence="4" type="ORF">JVW63_00250</name>
</gene>
<dbReference type="InterPro" id="IPR029787">
    <property type="entry name" value="Nucleotide_cyclase"/>
</dbReference>
<feature type="transmembrane region" description="Helical" evidence="1">
    <location>
        <begin position="186"/>
        <end position="207"/>
    </location>
</feature>